<evidence type="ECO:0008006" key="4">
    <source>
        <dbReference type="Google" id="ProtNLM"/>
    </source>
</evidence>
<sequence length="136" mass="14865">MQTCAYIAASITALAARFASADLGSVGQDCAGVSLWNPGHWVWFLRGNCYDKEQNLVCSLMYLDECFAEVNGQLQPQEGGKGLRNCDQCTIDNFAMSCHCRGDNGDMVPTTINLNDTMSVEDNGWVACFNTTTQQC</sequence>
<dbReference type="GeneID" id="92079570"/>
<protein>
    <recommendedName>
        <fullName evidence="4">Cyanovirin-N domain-containing protein</fullName>
    </recommendedName>
</protein>
<dbReference type="RefSeq" id="XP_066698906.1">
    <property type="nucleotide sequence ID" value="XM_066846508.1"/>
</dbReference>
<dbReference type="EMBL" id="JAQQWE010000006">
    <property type="protein sequence ID" value="KAK7949400.1"/>
    <property type="molecule type" value="Genomic_DNA"/>
</dbReference>
<keyword evidence="1" id="KW-0732">Signal</keyword>
<proteinExistence type="predicted"/>
<name>A0ABR1QA49_9PEZI</name>
<dbReference type="SUPFAM" id="SSF51322">
    <property type="entry name" value="Cyanovirin-N"/>
    <property type="match status" value="1"/>
</dbReference>
<feature type="signal peptide" evidence="1">
    <location>
        <begin position="1"/>
        <end position="21"/>
    </location>
</feature>
<dbReference type="Proteomes" id="UP001391051">
    <property type="component" value="Unassembled WGS sequence"/>
</dbReference>
<dbReference type="InterPro" id="IPR036673">
    <property type="entry name" value="Cyanovirin-N_sf"/>
</dbReference>
<feature type="chain" id="PRO_5046931874" description="Cyanovirin-N domain-containing protein" evidence="1">
    <location>
        <begin position="22"/>
        <end position="136"/>
    </location>
</feature>
<keyword evidence="3" id="KW-1185">Reference proteome</keyword>
<gene>
    <name evidence="2" type="ORF">PG986_010286</name>
</gene>
<organism evidence="2 3">
    <name type="scientific">Apiospora aurea</name>
    <dbReference type="NCBI Taxonomy" id="335848"/>
    <lineage>
        <taxon>Eukaryota</taxon>
        <taxon>Fungi</taxon>
        <taxon>Dikarya</taxon>
        <taxon>Ascomycota</taxon>
        <taxon>Pezizomycotina</taxon>
        <taxon>Sordariomycetes</taxon>
        <taxon>Xylariomycetidae</taxon>
        <taxon>Amphisphaeriales</taxon>
        <taxon>Apiosporaceae</taxon>
        <taxon>Apiospora</taxon>
    </lineage>
</organism>
<reference evidence="2 3" key="1">
    <citation type="submission" date="2023-01" db="EMBL/GenBank/DDBJ databases">
        <title>Analysis of 21 Apiospora genomes using comparative genomics revels a genus with tremendous synthesis potential of carbohydrate active enzymes and secondary metabolites.</title>
        <authorList>
            <person name="Sorensen T."/>
        </authorList>
    </citation>
    <scope>NUCLEOTIDE SEQUENCE [LARGE SCALE GENOMIC DNA]</scope>
    <source>
        <strain evidence="2 3">CBS 24483</strain>
    </source>
</reference>
<evidence type="ECO:0000313" key="3">
    <source>
        <dbReference type="Proteomes" id="UP001391051"/>
    </source>
</evidence>
<comment type="caution">
    <text evidence="2">The sequence shown here is derived from an EMBL/GenBank/DDBJ whole genome shotgun (WGS) entry which is preliminary data.</text>
</comment>
<evidence type="ECO:0000313" key="2">
    <source>
        <dbReference type="EMBL" id="KAK7949400.1"/>
    </source>
</evidence>
<accession>A0ABR1QA49</accession>
<evidence type="ECO:0000256" key="1">
    <source>
        <dbReference type="SAM" id="SignalP"/>
    </source>
</evidence>
<dbReference type="Gene3D" id="2.30.60.10">
    <property type="entry name" value="Cyanovirin-N"/>
    <property type="match status" value="1"/>
</dbReference>